<keyword evidence="1 2" id="KW-0344">Guanine-nucleotide releasing factor</keyword>
<reference evidence="5 6" key="2">
    <citation type="submission" date="2018-11" db="EMBL/GenBank/DDBJ databases">
        <authorList>
            <consortium name="Pathogen Informatics"/>
        </authorList>
    </citation>
    <scope>NUCLEOTIDE SEQUENCE [LARGE SCALE GENOMIC DNA]</scope>
</reference>
<sequence length="934" mass="102601">MTEVCLVDGALDGKQTKSDKAASDLICNIAIADITKVSVDDFVKQITLIDMSYFAAIKRSEFLSLKWNGRDKKIYAPNIVESTKWFNQLNFWVQKEILKYPAVNKRTEVLSYFIKLAKHLVEVNNLYSAMSIVSALQVECIYRLRLTWSGLGHRERAAYRRLEELFGQQDNCRLLREHTAAMPLPGIPYLGLYLSDLIYTNVAHPRINGQPTTVWVKKLNTIVDAIAHFQQSRFPFQVNESIRAYLLAQSYIEELQKFLEDANFKMSLHLEPPPIIDASPPSAPLSLMTLPATANGHSTEGSRRGVSAVARVSTATSYKTTPLVVALSANYTPDREQAPRKKALPSSVQPLSFKATAAALEKATTGGGMEVEAEVVEEGEEAEILCAKSTKSGTTVKLSLPPNPVGLLESGGCTLNFANVSIDSAATASKAYFSNDTSISKARKVILSLAYGVLFRRAHQPLFQECLIGKALESLKPFCDDVSTSTDSKSLHVATHDQEVQVPQFHSSVLCPLCGRSSHTLASQQERQHELQSDSHPTDERSHYEAVSSSESPSKSDKEIGSDPARVEASVTPVTPVSPKSPLIQGRDIYSAVMAVASPNHRYCSAIGATNSHSESGASFSLPFRSKEDIPQWPPTTFPFIMALRPACVLCEGPINRKTVGRLIPPGLEQASSALMNLSTFSDDGSISPRPCPTTPTLPLPLPTAQPQQRYPRNASWKPFWAALVVMEGWTSGYMVYFDAVAKKPYRREDVSCYFFSEQISTRFFWDLNPNLQFAVGRCQIQPFQQSPIDGGKVDCLPSIGLARHRNGIVDETSFLLTHPGLHKTYRLRPIARRGDPAAEVGGGADDNPLTPTPQRRDSRLLFFTLSRKNSATTATTTPTHTPPSSASLRDRGASAPILAAAAPQTTNDLSMRPMPTVEDWLHALQATLDHLQS</sequence>
<keyword evidence="6" id="KW-1185">Reference proteome</keyword>
<dbReference type="InterPro" id="IPR001895">
    <property type="entry name" value="RASGEF_cat_dom"/>
</dbReference>
<dbReference type="InterPro" id="IPR008937">
    <property type="entry name" value="Ras-like_GEF"/>
</dbReference>
<accession>A0A0R3X514</accession>
<dbReference type="OrthoDB" id="6266954at2759"/>
<gene>
    <name evidence="5" type="ORF">TTAC_LOCUS8518</name>
</gene>
<dbReference type="Proteomes" id="UP000274429">
    <property type="component" value="Unassembled WGS sequence"/>
</dbReference>
<feature type="region of interest" description="Disordered" evidence="3">
    <location>
        <begin position="828"/>
        <end position="857"/>
    </location>
</feature>
<feature type="domain" description="Ras-GEF" evidence="4">
    <location>
        <begin position="38"/>
        <end position="273"/>
    </location>
</feature>
<dbReference type="STRING" id="6205.A0A0R3X514"/>
<dbReference type="InterPro" id="IPR036964">
    <property type="entry name" value="RASGEF_cat_dom_sf"/>
</dbReference>
<dbReference type="GO" id="GO:0005085">
    <property type="term" value="F:guanyl-nucleotide exchange factor activity"/>
    <property type="evidence" value="ECO:0007669"/>
    <property type="project" value="UniProtKB-KW"/>
</dbReference>
<evidence type="ECO:0000259" key="4">
    <source>
        <dbReference type="PROSITE" id="PS50009"/>
    </source>
</evidence>
<protein>
    <submittedName>
        <fullName evidence="7">Ras-GEF domain-containing protein</fullName>
    </submittedName>
</protein>
<dbReference type="Gene3D" id="1.10.840.10">
    <property type="entry name" value="Ras guanine-nucleotide exchange factors catalytic domain"/>
    <property type="match status" value="1"/>
</dbReference>
<evidence type="ECO:0000256" key="3">
    <source>
        <dbReference type="SAM" id="MobiDB-lite"/>
    </source>
</evidence>
<dbReference type="CDD" id="cd00155">
    <property type="entry name" value="RasGEF"/>
    <property type="match status" value="1"/>
</dbReference>
<dbReference type="PROSITE" id="PS50009">
    <property type="entry name" value="RASGEF_CAT"/>
    <property type="match status" value="1"/>
</dbReference>
<organism evidence="7">
    <name type="scientific">Hydatigena taeniaeformis</name>
    <name type="common">Feline tapeworm</name>
    <name type="synonym">Taenia taeniaeformis</name>
    <dbReference type="NCBI Taxonomy" id="6205"/>
    <lineage>
        <taxon>Eukaryota</taxon>
        <taxon>Metazoa</taxon>
        <taxon>Spiralia</taxon>
        <taxon>Lophotrochozoa</taxon>
        <taxon>Platyhelminthes</taxon>
        <taxon>Cestoda</taxon>
        <taxon>Eucestoda</taxon>
        <taxon>Cyclophyllidea</taxon>
        <taxon>Taeniidae</taxon>
        <taxon>Hydatigera</taxon>
    </lineage>
</organism>
<dbReference type="SUPFAM" id="SSF48366">
    <property type="entry name" value="Ras GEF"/>
    <property type="match status" value="1"/>
</dbReference>
<evidence type="ECO:0000256" key="1">
    <source>
        <dbReference type="ARBA" id="ARBA00022658"/>
    </source>
</evidence>
<feature type="region of interest" description="Disordered" evidence="3">
    <location>
        <begin position="872"/>
        <end position="891"/>
    </location>
</feature>
<dbReference type="GO" id="GO:0007265">
    <property type="term" value="P:Ras protein signal transduction"/>
    <property type="evidence" value="ECO:0007669"/>
    <property type="project" value="TreeGrafter"/>
</dbReference>
<proteinExistence type="predicted"/>
<evidence type="ECO:0000313" key="7">
    <source>
        <dbReference type="WBParaSite" id="TTAC_0000853301-mRNA-1"/>
    </source>
</evidence>
<dbReference type="WBParaSite" id="TTAC_0000853301-mRNA-1">
    <property type="protein sequence ID" value="TTAC_0000853301-mRNA-1"/>
    <property type="gene ID" value="TTAC_0000853301"/>
</dbReference>
<dbReference type="AlphaFoldDB" id="A0A0R3X514"/>
<dbReference type="GO" id="GO:0005886">
    <property type="term" value="C:plasma membrane"/>
    <property type="evidence" value="ECO:0007669"/>
    <property type="project" value="TreeGrafter"/>
</dbReference>
<dbReference type="EMBL" id="UYWX01020521">
    <property type="protein sequence ID" value="VDM33083.1"/>
    <property type="molecule type" value="Genomic_DNA"/>
</dbReference>
<feature type="compositionally biased region" description="Basic and acidic residues" evidence="3">
    <location>
        <begin position="526"/>
        <end position="544"/>
    </location>
</feature>
<evidence type="ECO:0000313" key="5">
    <source>
        <dbReference type="EMBL" id="VDM33083.1"/>
    </source>
</evidence>
<dbReference type="PANTHER" id="PTHR23113">
    <property type="entry name" value="GUANINE NUCLEOTIDE EXCHANGE FACTOR"/>
    <property type="match status" value="1"/>
</dbReference>
<feature type="compositionally biased region" description="Low complexity" evidence="3">
    <location>
        <begin position="570"/>
        <end position="582"/>
    </location>
</feature>
<feature type="region of interest" description="Disordered" evidence="3">
    <location>
        <begin position="522"/>
        <end position="582"/>
    </location>
</feature>
<reference evidence="7" key="1">
    <citation type="submission" date="2016-03" db="UniProtKB">
        <authorList>
            <consortium name="WormBaseParasite"/>
        </authorList>
    </citation>
    <scope>IDENTIFICATION</scope>
</reference>
<name>A0A0R3X514_HYDTA</name>
<dbReference type="PANTHER" id="PTHR23113:SF368">
    <property type="entry name" value="CELL DIVISION CONTROL PROTEIN 25"/>
    <property type="match status" value="1"/>
</dbReference>
<evidence type="ECO:0000313" key="6">
    <source>
        <dbReference type="Proteomes" id="UP000274429"/>
    </source>
</evidence>
<dbReference type="Pfam" id="PF00617">
    <property type="entry name" value="RasGEF"/>
    <property type="match status" value="1"/>
</dbReference>
<dbReference type="InterPro" id="IPR023578">
    <property type="entry name" value="Ras_GEF_dom_sf"/>
</dbReference>
<evidence type="ECO:0000256" key="2">
    <source>
        <dbReference type="PROSITE-ProRule" id="PRU00168"/>
    </source>
</evidence>
<dbReference type="SMART" id="SM00147">
    <property type="entry name" value="RasGEF"/>
    <property type="match status" value="1"/>
</dbReference>